<feature type="domain" description="UmuC" evidence="14">
    <location>
        <begin position="85"/>
        <end position="267"/>
    </location>
</feature>
<dbReference type="SUPFAM" id="SSF100879">
    <property type="entry name" value="Lesion bypass DNA polymerase (Y-family), little finger domain"/>
    <property type="match status" value="1"/>
</dbReference>
<dbReference type="GO" id="GO:0046872">
    <property type="term" value="F:metal ion binding"/>
    <property type="evidence" value="ECO:0007669"/>
    <property type="project" value="UniProtKB-KW"/>
</dbReference>
<keyword evidence="11" id="KW-0234">DNA repair</keyword>
<sequence>MFSTHKAGLEGVDKAEVNRIIEEASRGTPFWEHQQRRKERHAERIQNTLQKIAAASSKEMADAKKWAKSTLRRLDTTKAESACYIVHVDLDAFYASVEERDNTRLRDVPMAVGSSSMLSTSNYAARKFGVRAGLPGFIAKKLCPQLVIVPVNLEKYRQASAEVMSILHLFDPHLTVFGLDEAALDLTEYCLSTSDGVVSPDEAVNRMRNAVRETTGLTCSAGIAPNGLLAKICADVNKPDGQFCLESPEDIENFLAPLEVRKIPGIGQVQEKILSSLGIETCGDLLENGDRLLLAFGENSAEAYLRAAKGVGSTFGQDDRKVRRPSRKSKSAEATFRESTNPAFLADVVRQLCERLSEDLVASKLSGRLLTLKIKMASFDVFSRSISLEIATNDGLIMTQHAQRILRYILNRRQGEALRLLGVKMSNFDSEQNDAHSSGRQTTLSQVLSKSWPNKLSPKKRDCGNTNMPTNVSAEVARVVGVATSNKEAEDTEGDEKAEGDDVQQTRQQVTVELIEQYPQDVPNISADKITERQLLNTPAQIQATYDAEDLIEETYCPICAVIMRGITERHASRHVNECLQREQRRDLAVNVPLNGVASSTSKSGGLTGRTTSKTHSQKSNLRDSSKRKGNAIETKDENRRAKQPAFGPITAYFSR</sequence>
<keyword evidence="8" id="KW-0227">DNA damage</keyword>
<evidence type="ECO:0000256" key="13">
    <source>
        <dbReference type="SAM" id="MobiDB-lite"/>
    </source>
</evidence>
<evidence type="ECO:0000256" key="10">
    <source>
        <dbReference type="ARBA" id="ARBA00022932"/>
    </source>
</evidence>
<keyword evidence="5" id="KW-0548">Nucleotidyltransferase</keyword>
<feature type="region of interest" description="Disordered" evidence="13">
    <location>
        <begin position="591"/>
        <end position="656"/>
    </location>
</feature>
<name>A0A1V9Y2V3_9ACAR</name>
<dbReference type="InterPro" id="IPR043128">
    <property type="entry name" value="Rev_trsase/Diguanyl_cyclase"/>
</dbReference>
<dbReference type="AlphaFoldDB" id="A0A1V9Y2V3"/>
<dbReference type="PANTHER" id="PTHR11076:SF33">
    <property type="entry name" value="DNA POLYMERASE KAPPA"/>
    <property type="match status" value="1"/>
</dbReference>
<evidence type="ECO:0000256" key="8">
    <source>
        <dbReference type="ARBA" id="ARBA00022763"/>
    </source>
</evidence>
<dbReference type="GO" id="GO:0006281">
    <property type="term" value="P:DNA repair"/>
    <property type="evidence" value="ECO:0007669"/>
    <property type="project" value="UniProtKB-KW"/>
</dbReference>
<evidence type="ECO:0000259" key="14">
    <source>
        <dbReference type="PROSITE" id="PS50173"/>
    </source>
</evidence>
<dbReference type="Proteomes" id="UP000192247">
    <property type="component" value="Unassembled WGS sequence"/>
</dbReference>
<evidence type="ECO:0000256" key="7">
    <source>
        <dbReference type="ARBA" id="ARBA00022723"/>
    </source>
</evidence>
<dbReference type="InterPro" id="IPR022880">
    <property type="entry name" value="DNApol_IV"/>
</dbReference>
<dbReference type="Gene3D" id="3.30.70.270">
    <property type="match status" value="1"/>
</dbReference>
<dbReference type="GO" id="GO:0005634">
    <property type="term" value="C:nucleus"/>
    <property type="evidence" value="ECO:0007669"/>
    <property type="project" value="TreeGrafter"/>
</dbReference>
<dbReference type="GO" id="GO:0006260">
    <property type="term" value="P:DNA replication"/>
    <property type="evidence" value="ECO:0007669"/>
    <property type="project" value="UniProtKB-KW"/>
</dbReference>
<reference evidence="15 16" key="1">
    <citation type="journal article" date="2017" name="Gigascience">
        <title>Draft genome of the honey bee ectoparasitic mite, Tropilaelaps mercedesae, is shaped by the parasitic life history.</title>
        <authorList>
            <person name="Dong X."/>
            <person name="Armstrong S.D."/>
            <person name="Xia D."/>
            <person name="Makepeace B.L."/>
            <person name="Darby A.C."/>
            <person name="Kadowaki T."/>
        </authorList>
    </citation>
    <scope>NUCLEOTIDE SEQUENCE [LARGE SCALE GENOMIC DNA]</scope>
    <source>
        <strain evidence="15">Wuxi-XJTLU</strain>
    </source>
</reference>
<dbReference type="InterPro" id="IPR024728">
    <property type="entry name" value="PolY_HhH_motif"/>
</dbReference>
<dbReference type="InterPro" id="IPR050116">
    <property type="entry name" value="DNA_polymerase-Y"/>
</dbReference>
<dbReference type="InterPro" id="IPR036775">
    <property type="entry name" value="DNA_pol_Y-fam_lit_finger_sf"/>
</dbReference>
<gene>
    <name evidence="15" type="ORF">BIW11_05314</name>
</gene>
<dbReference type="Gene3D" id="3.30.1490.100">
    <property type="entry name" value="DNA polymerase, Y-family, little finger domain"/>
    <property type="match status" value="1"/>
</dbReference>
<feature type="compositionally biased region" description="Polar residues" evidence="13">
    <location>
        <begin position="597"/>
        <end position="620"/>
    </location>
</feature>
<dbReference type="Pfam" id="PF11799">
    <property type="entry name" value="IMS_C"/>
    <property type="match status" value="1"/>
</dbReference>
<dbReference type="STRING" id="418985.A0A1V9Y2V3"/>
<evidence type="ECO:0000256" key="3">
    <source>
        <dbReference type="ARBA" id="ARBA00016178"/>
    </source>
</evidence>
<keyword evidence="9" id="KW-0460">Magnesium</keyword>
<organism evidence="15 16">
    <name type="scientific">Tropilaelaps mercedesae</name>
    <dbReference type="NCBI Taxonomy" id="418985"/>
    <lineage>
        <taxon>Eukaryota</taxon>
        <taxon>Metazoa</taxon>
        <taxon>Ecdysozoa</taxon>
        <taxon>Arthropoda</taxon>
        <taxon>Chelicerata</taxon>
        <taxon>Arachnida</taxon>
        <taxon>Acari</taxon>
        <taxon>Parasitiformes</taxon>
        <taxon>Mesostigmata</taxon>
        <taxon>Gamasina</taxon>
        <taxon>Dermanyssoidea</taxon>
        <taxon>Laelapidae</taxon>
        <taxon>Tropilaelaps</taxon>
    </lineage>
</organism>
<keyword evidence="4" id="KW-0808">Transferase</keyword>
<comment type="caution">
    <text evidence="15">The sequence shown here is derived from an EMBL/GenBank/DDBJ whole genome shotgun (WGS) entry which is preliminary data.</text>
</comment>
<dbReference type="InterPro" id="IPR001126">
    <property type="entry name" value="UmuC"/>
</dbReference>
<dbReference type="Gene3D" id="3.40.1170.60">
    <property type="match status" value="1"/>
</dbReference>
<dbReference type="OrthoDB" id="1747274at2759"/>
<proteinExistence type="inferred from homology"/>
<feature type="compositionally biased region" description="Acidic residues" evidence="13">
    <location>
        <begin position="490"/>
        <end position="502"/>
    </location>
</feature>
<dbReference type="InterPro" id="IPR043502">
    <property type="entry name" value="DNA/RNA_pol_sf"/>
</dbReference>
<evidence type="ECO:0000313" key="16">
    <source>
        <dbReference type="Proteomes" id="UP000192247"/>
    </source>
</evidence>
<protein>
    <recommendedName>
        <fullName evidence="3">DNA polymerase kappa</fullName>
        <ecNumber evidence="2">2.7.7.7</ecNumber>
    </recommendedName>
</protein>
<dbReference type="Pfam" id="PF11798">
    <property type="entry name" value="IMS_HHH"/>
    <property type="match status" value="1"/>
</dbReference>
<evidence type="ECO:0000256" key="11">
    <source>
        <dbReference type="ARBA" id="ARBA00023204"/>
    </source>
</evidence>
<keyword evidence="16" id="KW-1185">Reference proteome</keyword>
<keyword evidence="6" id="KW-0235">DNA replication</keyword>
<dbReference type="InParanoid" id="A0A1V9Y2V3"/>
<comment type="catalytic activity">
    <reaction evidence="12">
        <text>DNA(n) + a 2'-deoxyribonucleoside 5'-triphosphate = DNA(n+1) + diphosphate</text>
        <dbReference type="Rhea" id="RHEA:22508"/>
        <dbReference type="Rhea" id="RHEA-COMP:17339"/>
        <dbReference type="Rhea" id="RHEA-COMP:17340"/>
        <dbReference type="ChEBI" id="CHEBI:33019"/>
        <dbReference type="ChEBI" id="CHEBI:61560"/>
        <dbReference type="ChEBI" id="CHEBI:173112"/>
        <dbReference type="EC" id="2.7.7.7"/>
    </reaction>
</comment>
<dbReference type="FunFam" id="3.40.1170.60:FF:000012">
    <property type="entry name" value="Putative DNA-directed polymerase kappa"/>
    <property type="match status" value="1"/>
</dbReference>
<evidence type="ECO:0000256" key="9">
    <source>
        <dbReference type="ARBA" id="ARBA00022842"/>
    </source>
</evidence>
<dbReference type="NCBIfam" id="NF002677">
    <property type="entry name" value="PRK02406.1"/>
    <property type="match status" value="1"/>
</dbReference>
<feature type="region of interest" description="Disordered" evidence="13">
    <location>
        <begin position="485"/>
        <end position="504"/>
    </location>
</feature>
<accession>A0A1V9Y2V3</accession>
<dbReference type="PROSITE" id="PS50173">
    <property type="entry name" value="UMUC"/>
    <property type="match status" value="1"/>
</dbReference>
<dbReference type="InterPro" id="IPR017961">
    <property type="entry name" value="DNA_pol_Y-fam_little_finger"/>
</dbReference>
<keyword evidence="7" id="KW-0479">Metal-binding</keyword>
<evidence type="ECO:0000313" key="15">
    <source>
        <dbReference type="EMBL" id="OQR80069.1"/>
    </source>
</evidence>
<evidence type="ECO:0000256" key="2">
    <source>
        <dbReference type="ARBA" id="ARBA00012417"/>
    </source>
</evidence>
<dbReference type="HAMAP" id="MF_01113">
    <property type="entry name" value="DNApol_IV"/>
    <property type="match status" value="1"/>
</dbReference>
<evidence type="ECO:0000256" key="4">
    <source>
        <dbReference type="ARBA" id="ARBA00022679"/>
    </source>
</evidence>
<keyword evidence="10" id="KW-0239">DNA-directed DNA polymerase</keyword>
<dbReference type="SUPFAM" id="SSF56672">
    <property type="entry name" value="DNA/RNA polymerases"/>
    <property type="match status" value="1"/>
</dbReference>
<dbReference type="EMBL" id="MNPL01000382">
    <property type="protein sequence ID" value="OQR80069.1"/>
    <property type="molecule type" value="Genomic_DNA"/>
</dbReference>
<dbReference type="PANTHER" id="PTHR11076">
    <property type="entry name" value="DNA REPAIR POLYMERASE UMUC / TRANSFERASE FAMILY MEMBER"/>
    <property type="match status" value="1"/>
</dbReference>
<dbReference type="Gene3D" id="1.10.150.810">
    <property type="match status" value="2"/>
</dbReference>
<dbReference type="GO" id="GO:0042276">
    <property type="term" value="P:error-prone translesion synthesis"/>
    <property type="evidence" value="ECO:0007669"/>
    <property type="project" value="TreeGrafter"/>
</dbReference>
<dbReference type="Pfam" id="PF00817">
    <property type="entry name" value="IMS"/>
    <property type="match status" value="1"/>
</dbReference>
<evidence type="ECO:0000256" key="1">
    <source>
        <dbReference type="ARBA" id="ARBA00010945"/>
    </source>
</evidence>
<dbReference type="FunFam" id="3.30.1490.100:FF:000004">
    <property type="entry name" value="DNA polymerase IV"/>
    <property type="match status" value="1"/>
</dbReference>
<comment type="similarity">
    <text evidence="1">Belongs to the DNA polymerase type-Y family.</text>
</comment>
<evidence type="ECO:0000256" key="12">
    <source>
        <dbReference type="ARBA" id="ARBA00049244"/>
    </source>
</evidence>
<dbReference type="GO" id="GO:0003887">
    <property type="term" value="F:DNA-directed DNA polymerase activity"/>
    <property type="evidence" value="ECO:0007669"/>
    <property type="project" value="UniProtKB-KW"/>
</dbReference>
<evidence type="ECO:0000256" key="5">
    <source>
        <dbReference type="ARBA" id="ARBA00022695"/>
    </source>
</evidence>
<dbReference type="CDD" id="cd03586">
    <property type="entry name" value="PolY_Pol_IV_kappa"/>
    <property type="match status" value="1"/>
</dbReference>
<dbReference type="GO" id="GO:0003684">
    <property type="term" value="F:damaged DNA binding"/>
    <property type="evidence" value="ECO:0007669"/>
    <property type="project" value="InterPro"/>
</dbReference>
<evidence type="ECO:0000256" key="6">
    <source>
        <dbReference type="ARBA" id="ARBA00022705"/>
    </source>
</evidence>
<dbReference type="EC" id="2.7.7.7" evidence="2"/>